<dbReference type="PANTHER" id="PTHR35344">
    <property type="entry name" value="GAS VESICLE STRUCTURAL PROTEIN 2-RELATED"/>
    <property type="match status" value="1"/>
</dbReference>
<comment type="function">
    <text evidence="4">Gas vesicles are hollow, gas filled proteinaceous nanostructures found in some microorganisms. During planktonic growth they allow positioning of the organism at a favorable depth for light or nutrient acquisition. GvpA forms the protein shell.</text>
</comment>
<dbReference type="HAMAP" id="MF_00576">
    <property type="entry name" value="Gas_vesicle_A"/>
    <property type="match status" value="1"/>
</dbReference>
<dbReference type="GO" id="GO:0033172">
    <property type="term" value="C:gas vesicle shell"/>
    <property type="evidence" value="ECO:0007669"/>
    <property type="project" value="UniProtKB-UniRule"/>
</dbReference>
<evidence type="ECO:0000256" key="1">
    <source>
        <dbReference type="ARBA" id="ARBA00022987"/>
    </source>
</evidence>
<dbReference type="InterPro" id="IPR000638">
    <property type="entry name" value="Gas-vesicle_GvpA-like"/>
</dbReference>
<evidence type="ECO:0000313" key="6">
    <source>
        <dbReference type="EMBL" id="TCK25310.1"/>
    </source>
</evidence>
<evidence type="ECO:0000256" key="2">
    <source>
        <dbReference type="ARBA" id="ARBA00035629"/>
    </source>
</evidence>
<dbReference type="GO" id="GO:0005198">
    <property type="term" value="F:structural molecule activity"/>
    <property type="evidence" value="ECO:0007669"/>
    <property type="project" value="InterPro"/>
</dbReference>
<dbReference type="PANTHER" id="PTHR35344:SF4">
    <property type="entry name" value="GAS VESICLE PROTEIN A1"/>
    <property type="match status" value="1"/>
</dbReference>
<dbReference type="AlphaFoldDB" id="A0A4R1HWZ3"/>
<dbReference type="Proteomes" id="UP000295560">
    <property type="component" value="Unassembled WGS sequence"/>
</dbReference>
<evidence type="ECO:0000256" key="3">
    <source>
        <dbReference type="ARBA" id="ARBA00035646"/>
    </source>
</evidence>
<reference evidence="6 7" key="1">
    <citation type="submission" date="2019-03" db="EMBL/GenBank/DDBJ databases">
        <title>Sequencing the genomes of 1000 actinobacteria strains.</title>
        <authorList>
            <person name="Klenk H.-P."/>
        </authorList>
    </citation>
    <scope>NUCLEOTIDE SEQUENCE [LARGE SCALE GENOMIC DNA]</scope>
    <source>
        <strain evidence="6 7">DSM 44969</strain>
    </source>
</reference>
<organism evidence="6 7">
    <name type="scientific">Pseudonocardia endophytica</name>
    <dbReference type="NCBI Taxonomy" id="401976"/>
    <lineage>
        <taxon>Bacteria</taxon>
        <taxon>Bacillati</taxon>
        <taxon>Actinomycetota</taxon>
        <taxon>Actinomycetes</taxon>
        <taxon>Pseudonocardiales</taxon>
        <taxon>Pseudonocardiaceae</taxon>
        <taxon>Pseudonocardia</taxon>
    </lineage>
</organism>
<evidence type="ECO:0000313" key="7">
    <source>
        <dbReference type="Proteomes" id="UP000295560"/>
    </source>
</evidence>
<dbReference type="GO" id="GO:0012506">
    <property type="term" value="C:vesicle membrane"/>
    <property type="evidence" value="ECO:0007669"/>
    <property type="project" value="InterPro"/>
</dbReference>
<comment type="similarity">
    <text evidence="3 4">Belongs to the gas vesicle GvpA family.</text>
</comment>
<evidence type="ECO:0000256" key="4">
    <source>
        <dbReference type="HAMAP-Rule" id="MF_00576"/>
    </source>
</evidence>
<dbReference type="EMBL" id="SMFZ01000001">
    <property type="protein sequence ID" value="TCK25310.1"/>
    <property type="molecule type" value="Genomic_DNA"/>
</dbReference>
<dbReference type="PROSITE" id="PS00669">
    <property type="entry name" value="GAS_VESICLE_A_2"/>
    <property type="match status" value="1"/>
</dbReference>
<dbReference type="InterPro" id="IPR050530">
    <property type="entry name" value="GvpA"/>
</dbReference>
<keyword evidence="7" id="KW-1185">Reference proteome</keyword>
<gene>
    <name evidence="4" type="primary">gvpA</name>
    <name evidence="6" type="ORF">EV378_1114</name>
</gene>
<comment type="subcellular location">
    <subcellularLocation>
        <location evidence="2 4">Gas vesicle shell</location>
    </subcellularLocation>
</comment>
<evidence type="ECO:0000256" key="5">
    <source>
        <dbReference type="SAM" id="MobiDB-lite"/>
    </source>
</evidence>
<keyword evidence="1 4" id="KW-0304">Gas vesicle</keyword>
<accession>A0A4R1HWZ3</accession>
<comment type="caution">
    <text evidence="6">The sequence shown here is derived from an EMBL/GenBank/DDBJ whole genome shotgun (WGS) entry which is preliminary data.</text>
</comment>
<dbReference type="InterPro" id="IPR047870">
    <property type="entry name" value="Gas_vesicle_GvpA"/>
</dbReference>
<dbReference type="InterPro" id="IPR018493">
    <property type="entry name" value="GvpA-like_CS"/>
</dbReference>
<feature type="region of interest" description="Disordered" evidence="5">
    <location>
        <begin position="74"/>
        <end position="103"/>
    </location>
</feature>
<comment type="subunit">
    <text evidence="4">The gas vesicle shell is 2 nm thick and consists of a single layer of this protein. It forms helical ribs nearly perpendicular to the long axis of the vesicle.</text>
</comment>
<sequence length="131" mass="13999">MNGVATAGGGRVERRAQGDLAQVVELILDKGLVIDVWAKISIIGLELITIQARIVVASVDTYLRYAEAVGRLEQSSGDSGIEKLLGGGGGSGSGQKKPGRKREIAAGVLEGGKEWLQELREERRSQKEESR</sequence>
<dbReference type="Pfam" id="PF00741">
    <property type="entry name" value="Gas_vesicle"/>
    <property type="match status" value="1"/>
</dbReference>
<protein>
    <recommendedName>
        <fullName evidence="4">Gas vesicle protein A</fullName>
        <shortName evidence="4">GVP</shortName>
    </recommendedName>
</protein>
<name>A0A4R1HWZ3_PSEEN</name>
<proteinExistence type="inferred from homology"/>
<dbReference type="OrthoDB" id="284387at2"/>